<dbReference type="InterPro" id="IPR012337">
    <property type="entry name" value="RNaseH-like_sf"/>
</dbReference>
<dbReference type="PANTHER" id="PTHR46289:SF17">
    <property type="entry name" value="HAT C-TERMINAL DIMERISATION DOMAIN-CONTAINING PROTEIN"/>
    <property type="match status" value="1"/>
</dbReference>
<comment type="caution">
    <text evidence="3">The sequence shown here is derived from an EMBL/GenBank/DDBJ whole genome shotgun (WGS) entry which is preliminary data.</text>
</comment>
<gene>
    <name evidence="3" type="ORF">PLOB_00021087</name>
</gene>
<evidence type="ECO:0000313" key="3">
    <source>
        <dbReference type="EMBL" id="CAH3178910.1"/>
    </source>
</evidence>
<keyword evidence="4" id="KW-1185">Reference proteome</keyword>
<name>A0ABN8RHL2_9CNID</name>
<accession>A0ABN8RHL2</accession>
<evidence type="ECO:0000313" key="4">
    <source>
        <dbReference type="Proteomes" id="UP001159405"/>
    </source>
</evidence>
<sequence>MTSSISDNSTGNGKESVPLGSEQSPLSSSNVLAHVIQKVEIPPASVPLEQGDDRDVQKTIYEPEPSLPRIDNVASEPEKEMIVALQRDDHTAREPRPAVREGPLQPVLREYKPQKFGNETFTRDFKAQWFKQYPWLSYSIDRKVGTCYVCSKFMNDNTFTFCNWKKTERLTKHHQSEAHSLAMTNFYDVRESRWYGIIIDETSDISRDEQVSFCLSYLANGTKKEAFVGFHATKTTDGEALYKLVKEVMNDLQLELQNIVGECFDGASNMSGVNKGLSARMKECSPLAIYDTLTTVEPLRNTLVTIQSLYNFLEASPKRHALFRDIETEEGNLVKTLKSQSVTRWSCRWEAVKAVDQQLERIVKALLVLSTDKDVKTYSESRSLLHAICDFQFILGLCVLKIILSNTSSLSAYLQGKTVDVVTARRNANLTLETLRSCRNEESFKSVWKLCECVCNKVRSWINDTDFSFRDARVPRRQTSTRLQALVGENPSHNAQSKPEDFHRVNTYFTSLDKVLAEIEARFGGNDQDVLCALGDITLSDSPAIRSFNLVSSYYSLDRDLLQADQRLFCQFKKAHLEPKSLKTAADVIETLHANRLFEMVPEFSKVVSILAVIPATSCSAERSFSGLRRLKTYLRSTMGQSRLNSLAIISIERAYGNRVIVDSIDKIIDTFGQRHGRRSYFFNKVLLV</sequence>
<organism evidence="3 4">
    <name type="scientific">Porites lobata</name>
    <dbReference type="NCBI Taxonomy" id="104759"/>
    <lineage>
        <taxon>Eukaryota</taxon>
        <taxon>Metazoa</taxon>
        <taxon>Cnidaria</taxon>
        <taxon>Anthozoa</taxon>
        <taxon>Hexacorallia</taxon>
        <taxon>Scleractinia</taxon>
        <taxon>Fungiina</taxon>
        <taxon>Poritidae</taxon>
        <taxon>Porites</taxon>
    </lineage>
</organism>
<evidence type="ECO:0000256" key="1">
    <source>
        <dbReference type="SAM" id="MobiDB-lite"/>
    </source>
</evidence>
<dbReference type="InterPro" id="IPR008906">
    <property type="entry name" value="HATC_C_dom"/>
</dbReference>
<feature type="region of interest" description="Disordered" evidence="1">
    <location>
        <begin position="1"/>
        <end position="28"/>
    </location>
</feature>
<dbReference type="SUPFAM" id="SSF53098">
    <property type="entry name" value="Ribonuclease H-like"/>
    <property type="match status" value="1"/>
</dbReference>
<dbReference type="Proteomes" id="UP001159405">
    <property type="component" value="Unassembled WGS sequence"/>
</dbReference>
<evidence type="ECO:0000259" key="2">
    <source>
        <dbReference type="SMART" id="SM00597"/>
    </source>
</evidence>
<dbReference type="InterPro" id="IPR052958">
    <property type="entry name" value="IFN-induced_PKR_regulator"/>
</dbReference>
<proteinExistence type="predicted"/>
<dbReference type="SMART" id="SM00597">
    <property type="entry name" value="ZnF_TTF"/>
    <property type="match status" value="1"/>
</dbReference>
<dbReference type="EMBL" id="CALNXK010000247">
    <property type="protein sequence ID" value="CAH3178910.1"/>
    <property type="molecule type" value="Genomic_DNA"/>
</dbReference>
<dbReference type="Pfam" id="PF05699">
    <property type="entry name" value="Dimer_Tnp_hAT"/>
    <property type="match status" value="1"/>
</dbReference>
<dbReference type="PANTHER" id="PTHR46289">
    <property type="entry name" value="52 KDA REPRESSOR OF THE INHIBITOR OF THE PROTEIN KINASE-LIKE PROTEIN-RELATED"/>
    <property type="match status" value="1"/>
</dbReference>
<protein>
    <recommendedName>
        <fullName evidence="2">TTF-type domain-containing protein</fullName>
    </recommendedName>
</protein>
<feature type="compositionally biased region" description="Polar residues" evidence="1">
    <location>
        <begin position="1"/>
        <end position="13"/>
    </location>
</feature>
<feature type="domain" description="TTF-type" evidence="2">
    <location>
        <begin position="121"/>
        <end position="199"/>
    </location>
</feature>
<reference evidence="3 4" key="1">
    <citation type="submission" date="2022-05" db="EMBL/GenBank/DDBJ databases">
        <authorList>
            <consortium name="Genoscope - CEA"/>
            <person name="William W."/>
        </authorList>
    </citation>
    <scope>NUCLEOTIDE SEQUENCE [LARGE SCALE GENOMIC DNA]</scope>
</reference>
<dbReference type="InterPro" id="IPR006580">
    <property type="entry name" value="Znf_TTF"/>
</dbReference>